<feature type="region of interest" description="Disordered" evidence="1">
    <location>
        <begin position="1"/>
        <end position="44"/>
    </location>
</feature>
<dbReference type="InterPro" id="IPR001680">
    <property type="entry name" value="WD40_rpt"/>
</dbReference>
<feature type="compositionally biased region" description="Basic and acidic residues" evidence="1">
    <location>
        <begin position="1009"/>
        <end position="1020"/>
    </location>
</feature>
<name>B8MLG0_TALSN</name>
<feature type="compositionally biased region" description="Polar residues" evidence="1">
    <location>
        <begin position="290"/>
        <end position="301"/>
    </location>
</feature>
<dbReference type="Proteomes" id="UP000001745">
    <property type="component" value="Unassembled WGS sequence"/>
</dbReference>
<dbReference type="InterPro" id="IPR015943">
    <property type="entry name" value="WD40/YVTN_repeat-like_dom_sf"/>
</dbReference>
<organism evidence="2 3">
    <name type="scientific">Talaromyces stipitatus (strain ATCC 10500 / CBS 375.48 / QM 6759 / NRRL 1006)</name>
    <name type="common">Penicillium stipitatum</name>
    <dbReference type="NCBI Taxonomy" id="441959"/>
    <lineage>
        <taxon>Eukaryota</taxon>
        <taxon>Fungi</taxon>
        <taxon>Dikarya</taxon>
        <taxon>Ascomycota</taxon>
        <taxon>Pezizomycotina</taxon>
        <taxon>Eurotiomycetes</taxon>
        <taxon>Eurotiomycetidae</taxon>
        <taxon>Eurotiales</taxon>
        <taxon>Trichocomaceae</taxon>
        <taxon>Talaromyces</taxon>
        <taxon>Talaromyces sect. Talaromyces</taxon>
    </lineage>
</organism>
<accession>B8MLG0</accession>
<feature type="region of interest" description="Disordered" evidence="1">
    <location>
        <begin position="282"/>
        <end position="301"/>
    </location>
</feature>
<feature type="compositionally biased region" description="Polar residues" evidence="1">
    <location>
        <begin position="1"/>
        <end position="10"/>
    </location>
</feature>
<dbReference type="PANTHER" id="PTHR45589">
    <property type="entry name" value="WD REPEAT DOMAIN 62, ISOFORM G"/>
    <property type="match status" value="1"/>
</dbReference>
<gene>
    <name evidence="2" type="ORF">TSTA_049300</name>
</gene>
<feature type="region of interest" description="Disordered" evidence="1">
    <location>
        <begin position="840"/>
        <end position="950"/>
    </location>
</feature>
<dbReference type="InParanoid" id="B8MLG0"/>
<dbReference type="GeneID" id="8100646"/>
<protein>
    <submittedName>
        <fullName evidence="2">WD repeat protein</fullName>
    </submittedName>
</protein>
<feature type="compositionally biased region" description="Polar residues" evidence="1">
    <location>
        <begin position="917"/>
        <end position="950"/>
    </location>
</feature>
<dbReference type="RefSeq" id="XP_002485446.1">
    <property type="nucleotide sequence ID" value="XM_002485401.1"/>
</dbReference>
<keyword evidence="3" id="KW-1185">Reference proteome</keyword>
<dbReference type="VEuPathDB" id="FungiDB:TSTA_049300"/>
<dbReference type="EMBL" id="EQ962657">
    <property type="protein sequence ID" value="EED15493.1"/>
    <property type="molecule type" value="Genomic_DNA"/>
</dbReference>
<dbReference type="AlphaFoldDB" id="B8MLG0"/>
<feature type="compositionally biased region" description="Polar residues" evidence="1">
    <location>
        <begin position="845"/>
        <end position="855"/>
    </location>
</feature>
<dbReference type="Pfam" id="PF00400">
    <property type="entry name" value="WD40"/>
    <property type="match status" value="2"/>
</dbReference>
<dbReference type="Gene3D" id="2.130.10.10">
    <property type="entry name" value="YVTN repeat-like/Quinoprotein amine dehydrogenase"/>
    <property type="match status" value="3"/>
</dbReference>
<dbReference type="InterPro" id="IPR036322">
    <property type="entry name" value="WD40_repeat_dom_sf"/>
</dbReference>
<dbReference type="SUPFAM" id="SSF50998">
    <property type="entry name" value="Quinoprotein alcohol dehydrogenase-like"/>
    <property type="match status" value="1"/>
</dbReference>
<evidence type="ECO:0000313" key="2">
    <source>
        <dbReference type="EMBL" id="EED15493.1"/>
    </source>
</evidence>
<dbReference type="HOGENOM" id="CLU_005113_0_0_1"/>
<dbReference type="SMART" id="SM00320">
    <property type="entry name" value="WD40"/>
    <property type="match status" value="7"/>
</dbReference>
<proteinExistence type="predicted"/>
<dbReference type="eggNOG" id="KOG1408">
    <property type="taxonomic scope" value="Eukaryota"/>
</dbReference>
<feature type="compositionally biased region" description="Polar residues" evidence="1">
    <location>
        <begin position="34"/>
        <end position="44"/>
    </location>
</feature>
<dbReference type="SUPFAM" id="SSF50978">
    <property type="entry name" value="WD40 repeat-like"/>
    <property type="match status" value="1"/>
</dbReference>
<dbReference type="InterPro" id="IPR011047">
    <property type="entry name" value="Quinoprotein_ADH-like_sf"/>
</dbReference>
<dbReference type="PhylomeDB" id="B8MLG0"/>
<dbReference type="InterPro" id="IPR052779">
    <property type="entry name" value="WDR62"/>
</dbReference>
<feature type="region of interest" description="Disordered" evidence="1">
    <location>
        <begin position="992"/>
        <end position="1093"/>
    </location>
</feature>
<feature type="region of interest" description="Disordered" evidence="1">
    <location>
        <begin position="807"/>
        <end position="827"/>
    </location>
</feature>
<evidence type="ECO:0000313" key="3">
    <source>
        <dbReference type="Proteomes" id="UP000001745"/>
    </source>
</evidence>
<dbReference type="STRING" id="441959.B8MLG0"/>
<dbReference type="OMA" id="ASYYTWA"/>
<evidence type="ECO:0000256" key="1">
    <source>
        <dbReference type="SAM" id="MobiDB-lite"/>
    </source>
</evidence>
<dbReference type="OrthoDB" id="6252103at2759"/>
<sequence>MASTPWNTKSKLPGPGTSLKITPSNSPILRPGTRSPNKPSPHQSVLSLQTVIGTTTATPNGFSSHEPSRSFALCVGSAAILADIDRDGTVNQRFFRARPTATPVNPVVSFYNQPASPTTPDNRIRSVTGRVANSGGISPAGDWADSSGSRTWTSRERIKAVTSVAISPNGRFLAVGETGYNPRVLIFSTAADAPRDIPLTALTEHTFGVRSLAFSSNSQYLATLGDMNDGFLFVWQINLRTGAARLHSTNKCTSFIRDMCWMGQTLITAGVRHVKVWRLESRPGSPSKLRPNNENLSSSFSGNPKALSGRNCLLGSLGEHTFTCIASVSDREAILCTDSGAICLLDDSEGNQKLTVVKHVPFGLTSVTVAPESGDIWLGGRGRRSLKLRMEDVRELTKLRSPSPTSSVDSINSKGKVPTFISIAYLATHIVTVDSSRAIHVCPVNVFGNGDDGGALRDSLVPAHRDQVLGVRSLVTPNVYKADFYTWSCEGSVNFWDMQGRCRASKKVELEQLASGEDEVANELKVLRVTEDANTFVSGDRYGVLRVLSAEPWKCVNEVRAHGTEITDIVVNSASGLCLIASSGRDRMVQLFKKTEKSFELIQTMDDHVGAVGQLLFMNDGERLLSCSADRTVIVREKASRDSDTTTVIAFLMSKVITLKVSPLSMTIAPDDPDTLVLSTLDRHIQRFDVASGRHIHSFKATDFETTDAVVMSSLTVATEIPGQSPRILVGVSTTDKSIRVYDFERDALLTKEFGHSEGVSDVILLERKKNDSTHEVGRILVSTGLDGVVMIWDLSIQQLQAQELSQSNIRDEEETPSKELVAARPPLRRILSRSELAGFRQDALMSTPTPTREQSPPRIRKKTSRYTLTPTMPRTIGRNDSPPPLPNIRRSPVPVLDPRRSPSPPSPKTKLVNGVNRRSSINNLRTSSIDFRSSTRTKNSTPSEFGSLNMSTEQVCRTLRAYRKKLHSSTDYPRGAKELDRELNLTIHALTERAARHNSPSPDTEVDSSEKENNNKDNNNHTGSNGIVLRHKHSAKKQSSSSSSSSSATVTLVPNAKLTKVARRMPSTPLMSTKSRTRQVSRSRSLDADGEG</sequence>
<reference evidence="3" key="1">
    <citation type="journal article" date="2015" name="Genome Announc.">
        <title>Genome sequence of the AIDS-associated pathogen Penicillium marneffei (ATCC18224) and its near taxonomic relative Talaromyces stipitatus (ATCC10500).</title>
        <authorList>
            <person name="Nierman W.C."/>
            <person name="Fedorova-Abrams N.D."/>
            <person name="Andrianopoulos A."/>
        </authorList>
    </citation>
    <scope>NUCLEOTIDE SEQUENCE [LARGE SCALE GENOMIC DNA]</scope>
    <source>
        <strain evidence="3">ATCC 10500 / CBS 375.48 / QM 6759 / NRRL 1006</strain>
    </source>
</reference>
<dbReference type="PANTHER" id="PTHR45589:SF1">
    <property type="entry name" value="WD REPEAT DOMAIN 62, ISOFORM G"/>
    <property type="match status" value="1"/>
</dbReference>